<dbReference type="InterPro" id="IPR008146">
    <property type="entry name" value="Gln_synth_cat_dom"/>
</dbReference>
<organism evidence="6 7">
    <name type="scientific">Clostridium kluyveri</name>
    <dbReference type="NCBI Taxonomy" id="1534"/>
    <lineage>
        <taxon>Bacteria</taxon>
        <taxon>Bacillati</taxon>
        <taxon>Bacillota</taxon>
        <taxon>Clostridia</taxon>
        <taxon>Eubacteriales</taxon>
        <taxon>Clostridiaceae</taxon>
        <taxon>Clostridium</taxon>
    </lineage>
</organism>
<evidence type="ECO:0000313" key="6">
    <source>
        <dbReference type="EMBL" id="APM39045.1"/>
    </source>
</evidence>
<dbReference type="GO" id="GO:0006542">
    <property type="term" value="P:glutamine biosynthetic process"/>
    <property type="evidence" value="ECO:0007669"/>
    <property type="project" value="InterPro"/>
</dbReference>
<dbReference type="SUPFAM" id="SSF54368">
    <property type="entry name" value="Glutamine synthetase, N-terminal domain"/>
    <property type="match status" value="1"/>
</dbReference>
<sequence>MDLIDELEKIIKEKGIHTIEVVHADTLGILGAKMIPAKSFLKNYKSGFGVCRASLGWDIQGNLFEGVEITDFNTGCPDVIVKPILSTFREIPWRKGSAFVFGEIYEENGEIFKYAPREILKKLVIRYEQLKYRPLVGVELEFYLLDNERQKLHQGIHTYSLSKGLELEYILGEIRNNLNDIGIELEATHMEYGPAQVEIITEYGDALDAADKTVLLKSIVKEAARKYDLYATFMAKPWTQESGSGFHVHQSLWNLELNKNIFQHDKKIANRYLAGLTNTTSEFMAFTSPSINSYKRFNKYSFAPVSESWGYDNRTVAVRSLLSNGKGSRLEQRIGSSDANPYLAIAASLAGGLYGLENELNLCESTSTDAYLTTEKLLPKNLEQALDKLEKSKIAKKYFNEEFIKLFLAIGRNEINLYEQSVTDWEFNRYLEYS</sequence>
<dbReference type="SUPFAM" id="SSF55931">
    <property type="entry name" value="Glutamine synthetase/guanido kinase"/>
    <property type="match status" value="1"/>
</dbReference>
<dbReference type="InterPro" id="IPR014746">
    <property type="entry name" value="Gln_synth/guanido_kin_cat_dom"/>
</dbReference>
<dbReference type="AlphaFoldDB" id="A0A1L5F7R0"/>
<gene>
    <name evidence="6" type="ORF">BS101_09950</name>
</gene>
<dbReference type="EMBL" id="CP018335">
    <property type="protein sequence ID" value="APM39045.1"/>
    <property type="molecule type" value="Genomic_DNA"/>
</dbReference>
<dbReference type="Proteomes" id="UP000184604">
    <property type="component" value="Chromosome"/>
</dbReference>
<comment type="similarity">
    <text evidence="1 3 4">Belongs to the glutamine synthetase family.</text>
</comment>
<dbReference type="InterPro" id="IPR036651">
    <property type="entry name" value="Gln_synt_N_sf"/>
</dbReference>
<dbReference type="PANTHER" id="PTHR43785">
    <property type="entry name" value="GAMMA-GLUTAMYLPUTRESCINE SYNTHETASE"/>
    <property type="match status" value="1"/>
</dbReference>
<proteinExistence type="inferred from homology"/>
<dbReference type="PROSITE" id="PS51987">
    <property type="entry name" value="GS_CATALYTIC"/>
    <property type="match status" value="1"/>
</dbReference>
<accession>A0A1L5F7R0</accession>
<name>A0A1L5F7R0_CLOKL</name>
<dbReference type="PANTHER" id="PTHR43785:SF12">
    <property type="entry name" value="TYPE-1 GLUTAMINE SYNTHETASE 2"/>
    <property type="match status" value="1"/>
</dbReference>
<dbReference type="Pfam" id="PF00120">
    <property type="entry name" value="Gln-synt_C"/>
    <property type="match status" value="1"/>
</dbReference>
<evidence type="ECO:0000313" key="7">
    <source>
        <dbReference type="Proteomes" id="UP000184604"/>
    </source>
</evidence>
<keyword evidence="2" id="KW-0436">Ligase</keyword>
<protein>
    <recommendedName>
        <fullName evidence="5">GS catalytic domain-containing protein</fullName>
    </recommendedName>
</protein>
<evidence type="ECO:0000256" key="2">
    <source>
        <dbReference type="ARBA" id="ARBA00022598"/>
    </source>
</evidence>
<evidence type="ECO:0000256" key="1">
    <source>
        <dbReference type="ARBA" id="ARBA00009897"/>
    </source>
</evidence>
<feature type="domain" description="GS catalytic" evidence="5">
    <location>
        <begin position="116"/>
        <end position="434"/>
    </location>
</feature>
<dbReference type="SMART" id="SM01230">
    <property type="entry name" value="Gln-synt_C"/>
    <property type="match status" value="1"/>
</dbReference>
<evidence type="ECO:0000259" key="5">
    <source>
        <dbReference type="PROSITE" id="PS51987"/>
    </source>
</evidence>
<dbReference type="GO" id="GO:0004356">
    <property type="term" value="F:glutamine synthetase activity"/>
    <property type="evidence" value="ECO:0007669"/>
    <property type="project" value="InterPro"/>
</dbReference>
<evidence type="ECO:0000256" key="3">
    <source>
        <dbReference type="PROSITE-ProRule" id="PRU01331"/>
    </source>
</evidence>
<evidence type="ECO:0000256" key="4">
    <source>
        <dbReference type="RuleBase" id="RU000384"/>
    </source>
</evidence>
<dbReference type="Gene3D" id="3.30.590.10">
    <property type="entry name" value="Glutamine synthetase/guanido kinase, catalytic domain"/>
    <property type="match status" value="1"/>
</dbReference>
<dbReference type="Gene3D" id="3.10.20.70">
    <property type="entry name" value="Glutamine synthetase, N-terminal domain"/>
    <property type="match status" value="1"/>
</dbReference>
<reference evidence="6 7" key="1">
    <citation type="submission" date="2016-12" db="EMBL/GenBank/DDBJ databases">
        <title>Complete genome sequence of Clostridium kluyveri JZZ isolated from the pit mud of a Chinese flavor liquor-making factory.</title>
        <authorList>
            <person name="Wang Y."/>
        </authorList>
    </citation>
    <scope>NUCLEOTIDE SEQUENCE [LARGE SCALE GENOMIC DNA]</scope>
    <source>
        <strain evidence="6 7">JZZ</strain>
    </source>
</reference>